<reference evidence="2 3" key="1">
    <citation type="journal article" date="2015" name="Antonie Van Leeuwenhoek">
        <title>Pseudooceanicola atlanticus gen. nov. sp. nov., isolated from surface seawater of the Atlantic Ocean and reclassification of Oceanicola batsensis, Oceanicola marinus, Oceanicola nitratireducens, Oceanicola nanhaiensis, Oceanicola antarcticus and Oceanicola flagellatus, as Pseudooceanicola batsensis comb. nov., Pseudooceanicola marinus comb. nov., Pseudooceanicola nitratireducens comb. nov., Pseudooceanicola nanhaiensis comb. nov., Pseudooceanicola antarcticus comb. nov., and Pseudooceanicola flagellatus comb. nov.</title>
        <authorList>
            <person name="Lai Q."/>
            <person name="Li G."/>
            <person name="Liu X."/>
            <person name="Du Y."/>
            <person name="Sun F."/>
            <person name="Shao Z."/>
        </authorList>
    </citation>
    <scope>NUCLEOTIDE SEQUENCE [LARGE SCALE GENOMIC DNA]</scope>
    <source>
        <strain evidence="2 3">22II-s11g</strain>
    </source>
</reference>
<dbReference type="Pfam" id="PF00581">
    <property type="entry name" value="Rhodanese"/>
    <property type="match status" value="1"/>
</dbReference>
<dbReference type="Gene3D" id="3.40.250.10">
    <property type="entry name" value="Rhodanese-like domain"/>
    <property type="match status" value="1"/>
</dbReference>
<keyword evidence="3" id="KW-1185">Reference proteome</keyword>
<dbReference type="STRING" id="1461694.ATO9_17825"/>
<dbReference type="PANTHER" id="PTHR43031">
    <property type="entry name" value="FAD-DEPENDENT OXIDOREDUCTASE"/>
    <property type="match status" value="1"/>
</dbReference>
<feature type="domain" description="Rhodanese" evidence="1">
    <location>
        <begin position="24"/>
        <end position="112"/>
    </location>
</feature>
<accession>A0A0A0E927</accession>
<dbReference type="Proteomes" id="UP000030004">
    <property type="component" value="Unassembled WGS sequence"/>
</dbReference>
<dbReference type="InterPro" id="IPR036873">
    <property type="entry name" value="Rhodanese-like_dom_sf"/>
</dbReference>
<dbReference type="OrthoDB" id="9807812at2"/>
<proteinExistence type="predicted"/>
<name>A0A0A0E927_9RHOB</name>
<dbReference type="CDD" id="cd00158">
    <property type="entry name" value="RHOD"/>
    <property type="match status" value="1"/>
</dbReference>
<comment type="caution">
    <text evidence="2">The sequence shown here is derived from an EMBL/GenBank/DDBJ whole genome shotgun (WGS) entry which is preliminary data.</text>
</comment>
<sequence length="125" mass="13643">METQNTENGQIEVWTPEKVAKALDAGEIALIDVRTPQEYMFEHVAGAMLLPMAFFRTDRLPSQEGKRVVFYCGSSMRSGKMAEKALAEGFGPVAHMKDGFAGWKAAKLPYTGTDMATGAPKEVTP</sequence>
<evidence type="ECO:0000313" key="2">
    <source>
        <dbReference type="EMBL" id="KGM47486.1"/>
    </source>
</evidence>
<dbReference type="InterPro" id="IPR050229">
    <property type="entry name" value="GlpE_sulfurtransferase"/>
</dbReference>
<dbReference type="eggNOG" id="COG0607">
    <property type="taxonomic scope" value="Bacteria"/>
</dbReference>
<evidence type="ECO:0000259" key="1">
    <source>
        <dbReference type="PROSITE" id="PS50206"/>
    </source>
</evidence>
<dbReference type="GO" id="GO:0016740">
    <property type="term" value="F:transferase activity"/>
    <property type="evidence" value="ECO:0007669"/>
    <property type="project" value="UniProtKB-KW"/>
</dbReference>
<organism evidence="2 3">
    <name type="scientific">Pseudooceanicola atlanticus</name>
    <dbReference type="NCBI Taxonomy" id="1461694"/>
    <lineage>
        <taxon>Bacteria</taxon>
        <taxon>Pseudomonadati</taxon>
        <taxon>Pseudomonadota</taxon>
        <taxon>Alphaproteobacteria</taxon>
        <taxon>Rhodobacterales</taxon>
        <taxon>Paracoccaceae</taxon>
        <taxon>Pseudooceanicola</taxon>
    </lineage>
</organism>
<dbReference type="PANTHER" id="PTHR43031:SF1">
    <property type="entry name" value="PYRIDINE NUCLEOTIDE-DISULPHIDE OXIDOREDUCTASE"/>
    <property type="match status" value="1"/>
</dbReference>
<evidence type="ECO:0000313" key="3">
    <source>
        <dbReference type="Proteomes" id="UP000030004"/>
    </source>
</evidence>
<dbReference type="SMART" id="SM00450">
    <property type="entry name" value="RHOD"/>
    <property type="match status" value="1"/>
</dbReference>
<dbReference type="InterPro" id="IPR001763">
    <property type="entry name" value="Rhodanese-like_dom"/>
</dbReference>
<dbReference type="EMBL" id="AQQX01000010">
    <property type="protein sequence ID" value="KGM47486.1"/>
    <property type="molecule type" value="Genomic_DNA"/>
</dbReference>
<dbReference type="RefSeq" id="WP_043752381.1">
    <property type="nucleotide sequence ID" value="NZ_AQQX01000010.1"/>
</dbReference>
<protein>
    <submittedName>
        <fullName evidence="2">Sulfurtransferase</fullName>
    </submittedName>
</protein>
<keyword evidence="2" id="KW-0808">Transferase</keyword>
<dbReference type="PROSITE" id="PS50206">
    <property type="entry name" value="RHODANESE_3"/>
    <property type="match status" value="1"/>
</dbReference>
<gene>
    <name evidence="2" type="ORF">ATO9_17825</name>
</gene>
<dbReference type="SUPFAM" id="SSF52821">
    <property type="entry name" value="Rhodanese/Cell cycle control phosphatase"/>
    <property type="match status" value="1"/>
</dbReference>
<dbReference type="AlphaFoldDB" id="A0A0A0E927"/>